<dbReference type="AlphaFoldDB" id="A0A6P2D9Y0"/>
<dbReference type="SUPFAM" id="SSF56112">
    <property type="entry name" value="Protein kinase-like (PK-like)"/>
    <property type="match status" value="1"/>
</dbReference>
<dbReference type="InterPro" id="IPR017441">
    <property type="entry name" value="Protein_kinase_ATP_BS"/>
</dbReference>
<dbReference type="Proteomes" id="UP000464178">
    <property type="component" value="Chromosome"/>
</dbReference>
<dbReference type="Pfam" id="PF08668">
    <property type="entry name" value="HDOD"/>
    <property type="match status" value="1"/>
</dbReference>
<dbReference type="Pfam" id="PF00069">
    <property type="entry name" value="Pkinase"/>
    <property type="match status" value="1"/>
</dbReference>
<keyword evidence="9" id="KW-0723">Serine/threonine-protein kinase</keyword>
<dbReference type="Gene3D" id="3.30.200.20">
    <property type="entry name" value="Phosphorylase Kinase, domain 1"/>
    <property type="match status" value="1"/>
</dbReference>
<dbReference type="InterPro" id="IPR011009">
    <property type="entry name" value="Kinase-like_dom_sf"/>
</dbReference>
<keyword evidence="4 5" id="KW-0067">ATP-binding</keyword>
<feature type="binding site" evidence="5">
    <location>
        <position position="431"/>
    </location>
    <ligand>
        <name>ATP</name>
        <dbReference type="ChEBI" id="CHEBI:30616"/>
    </ligand>
</feature>
<evidence type="ECO:0000313" key="9">
    <source>
        <dbReference type="EMBL" id="VTR98181.1"/>
    </source>
</evidence>
<dbReference type="Gene3D" id="1.10.510.10">
    <property type="entry name" value="Transferase(Phosphotransferase) domain 1"/>
    <property type="match status" value="1"/>
</dbReference>
<feature type="compositionally biased region" description="Polar residues" evidence="6">
    <location>
        <begin position="344"/>
        <end position="353"/>
    </location>
</feature>
<accession>A0A6P2D9Y0</accession>
<protein>
    <submittedName>
        <fullName evidence="9">Uncharacterized protein</fullName>
    </submittedName>
</protein>
<feature type="region of interest" description="Disordered" evidence="6">
    <location>
        <begin position="333"/>
        <end position="381"/>
    </location>
</feature>
<dbReference type="PANTHER" id="PTHR43289:SF6">
    <property type="entry name" value="SERINE_THREONINE-PROTEIN KINASE NEKL-3"/>
    <property type="match status" value="1"/>
</dbReference>
<evidence type="ECO:0000256" key="6">
    <source>
        <dbReference type="SAM" id="MobiDB-lite"/>
    </source>
</evidence>
<gene>
    <name evidence="9" type="ORF">SOIL9_03600</name>
</gene>
<dbReference type="PROSITE" id="PS50011">
    <property type="entry name" value="PROTEIN_KINASE_DOM"/>
    <property type="match status" value="1"/>
</dbReference>
<evidence type="ECO:0000259" key="8">
    <source>
        <dbReference type="PROSITE" id="PS51833"/>
    </source>
</evidence>
<dbReference type="InterPro" id="IPR000719">
    <property type="entry name" value="Prot_kinase_dom"/>
</dbReference>
<dbReference type="Gene3D" id="1.10.3210.10">
    <property type="entry name" value="Hypothetical protein af1432"/>
    <property type="match status" value="1"/>
</dbReference>
<dbReference type="GO" id="GO:0005524">
    <property type="term" value="F:ATP binding"/>
    <property type="evidence" value="ECO:0007669"/>
    <property type="project" value="UniProtKB-UniRule"/>
</dbReference>
<evidence type="ECO:0000256" key="2">
    <source>
        <dbReference type="ARBA" id="ARBA00022741"/>
    </source>
</evidence>
<dbReference type="InterPro" id="IPR008271">
    <property type="entry name" value="Ser/Thr_kinase_AS"/>
</dbReference>
<feature type="domain" description="Protein kinase" evidence="7">
    <location>
        <begin position="402"/>
        <end position="659"/>
    </location>
</feature>
<keyword evidence="3 9" id="KW-0418">Kinase</keyword>
<dbReference type="PROSITE" id="PS00108">
    <property type="entry name" value="PROTEIN_KINASE_ST"/>
    <property type="match status" value="1"/>
</dbReference>
<proteinExistence type="predicted"/>
<dbReference type="EMBL" id="LR593886">
    <property type="protein sequence ID" value="VTR98181.1"/>
    <property type="molecule type" value="Genomic_DNA"/>
</dbReference>
<keyword evidence="1" id="KW-0808">Transferase</keyword>
<dbReference type="PROSITE" id="PS51833">
    <property type="entry name" value="HDOD"/>
    <property type="match status" value="1"/>
</dbReference>
<evidence type="ECO:0000256" key="1">
    <source>
        <dbReference type="ARBA" id="ARBA00022679"/>
    </source>
</evidence>
<dbReference type="GO" id="GO:0004674">
    <property type="term" value="F:protein serine/threonine kinase activity"/>
    <property type="evidence" value="ECO:0007669"/>
    <property type="project" value="UniProtKB-KW"/>
</dbReference>
<evidence type="ECO:0000256" key="5">
    <source>
        <dbReference type="PROSITE-ProRule" id="PRU10141"/>
    </source>
</evidence>
<evidence type="ECO:0000256" key="3">
    <source>
        <dbReference type="ARBA" id="ARBA00022777"/>
    </source>
</evidence>
<dbReference type="SMART" id="SM00220">
    <property type="entry name" value="S_TKc"/>
    <property type="match status" value="1"/>
</dbReference>
<evidence type="ECO:0000256" key="4">
    <source>
        <dbReference type="ARBA" id="ARBA00022840"/>
    </source>
</evidence>
<dbReference type="SUPFAM" id="SSF109604">
    <property type="entry name" value="HD-domain/PDEase-like"/>
    <property type="match status" value="1"/>
</dbReference>
<feature type="domain" description="HDOD" evidence="8">
    <location>
        <begin position="34"/>
        <end position="229"/>
    </location>
</feature>
<name>A0A6P2D9Y0_9BACT</name>
<dbReference type="RefSeq" id="WP_162671517.1">
    <property type="nucleotide sequence ID" value="NZ_LR593886.1"/>
</dbReference>
<dbReference type="PANTHER" id="PTHR43289">
    <property type="entry name" value="MITOGEN-ACTIVATED PROTEIN KINASE KINASE KINASE 20-RELATED"/>
    <property type="match status" value="1"/>
</dbReference>
<reference evidence="9 10" key="1">
    <citation type="submission" date="2019-05" db="EMBL/GenBank/DDBJ databases">
        <authorList>
            <consortium name="Science for Life Laboratories"/>
        </authorList>
    </citation>
    <scope>NUCLEOTIDE SEQUENCE [LARGE SCALE GENOMIC DNA]</scope>
    <source>
        <strain evidence="9">Soil9</strain>
    </source>
</reference>
<dbReference type="CDD" id="cd14014">
    <property type="entry name" value="STKc_PknB_like"/>
    <property type="match status" value="1"/>
</dbReference>
<dbReference type="InterPro" id="IPR013976">
    <property type="entry name" value="HDOD"/>
</dbReference>
<evidence type="ECO:0000313" key="10">
    <source>
        <dbReference type="Proteomes" id="UP000464178"/>
    </source>
</evidence>
<evidence type="ECO:0000259" key="7">
    <source>
        <dbReference type="PROSITE" id="PS50011"/>
    </source>
</evidence>
<sequence>MSTTIYPPPAIPLPPRHRAAREEVLAAVLDPTRLPAAPAVALQVVTAASRPDCEPSEIVTLLALDSALCGKLLRAVNSCIYGLKQPISSVARAVHVIGLNTVRSLALGLSIPAVKFGRGTEPAMREYWMTSVGGAIIARELAVLVRRANPDDDLVAGLLRDLGELLLRQMYADTWAKHVAYYGDRLIEDPCAAELESFGIDHADITAEILQQWKLPPDIVEPIRYHHQPALAVGGGKVQQNRAELLQFANYLVQLDTVAQNPELLNRVLNTAKERFHLPRQALVAFLQSVAPKIEAFAAVLNQDIGQCPNYAAVLAAGAAELVNLTVETSRNRMSGPTAATRMGGSSASSTGLRPNESTRMRPKPPAPPSRTPAPASGTGLAEFRPEFAKNMPAGGCKLGDYELQSILGRGAMGIVFKAFEPSLSRFVAIKMLAPELASAPVARQRFAREARVAASIQHENVVGIHAVRELNGIPYLAMEHVNGSCLETRVEQHGSMPVLLALSVARQIASGLAAAHAKQIIHRDIKPANILIEDESGRAKITDFGLARVIDDAKVTADGTLIGTPFFMAPETVQGRGADMRSDLFGLGGVMYHMVTGRVPFPGQTVAAVFNAVCTKEPEAPRRLRPTVPDWLEDMILRLLHKDPTARYPDSASVAAILGECC</sequence>
<dbReference type="PROSITE" id="PS00107">
    <property type="entry name" value="PROTEIN_KINASE_ATP"/>
    <property type="match status" value="1"/>
</dbReference>
<dbReference type="KEGG" id="gms:SOIL9_03600"/>
<keyword evidence="2 5" id="KW-0547">Nucleotide-binding</keyword>
<keyword evidence="10" id="KW-1185">Reference proteome</keyword>
<organism evidence="9 10">
    <name type="scientific">Gemmata massiliana</name>
    <dbReference type="NCBI Taxonomy" id="1210884"/>
    <lineage>
        <taxon>Bacteria</taxon>
        <taxon>Pseudomonadati</taxon>
        <taxon>Planctomycetota</taxon>
        <taxon>Planctomycetia</taxon>
        <taxon>Gemmatales</taxon>
        <taxon>Gemmataceae</taxon>
        <taxon>Gemmata</taxon>
    </lineage>
</organism>